<evidence type="ECO:0000259" key="4">
    <source>
        <dbReference type="PROSITE" id="PS50011"/>
    </source>
</evidence>
<dbReference type="EC" id="2.7.11.1" evidence="5"/>
<dbReference type="PANTHER" id="PTHR24363:SF7">
    <property type="entry name" value="SERINE_THREONINE-PROTEIN KINASE-LIKE PROTEIN E"/>
    <property type="match status" value="1"/>
</dbReference>
<dbReference type="GO" id="GO:0004674">
    <property type="term" value="F:protein serine/threonine kinase activity"/>
    <property type="evidence" value="ECO:0007669"/>
    <property type="project" value="UniProtKB-EC"/>
</dbReference>
<reference evidence="6" key="1">
    <citation type="submission" date="2023-07" db="EMBL/GenBank/DDBJ databases">
        <authorList>
            <person name="Luz R."/>
            <person name="Cordeiro R."/>
            <person name="Fonseca A."/>
            <person name="Goncalves V."/>
        </authorList>
    </citation>
    <scope>NUCLEOTIDE SEQUENCE [LARGE SCALE GENOMIC DNA]</scope>
    <source>
        <strain evidence="6">BACA0444</strain>
    </source>
</reference>
<sequence>MAEILGGRYEVIAELGRQPGKRTYRVRDIKTSDECILKRLSFGEDMAWEDVQLFERETQVLQALYHPAIPKYRDGFEISLSSGQGFALVQDYIPAPSLAQSLTAGRLWTEPQLKTLAKQLLDILIYLHSHSPPVIHRDIKPSNILWDEARQQAYLVDFGAVQTVISGSTRTVVGTYGYMPPEQFGGRSVPASDLYALGATLIHLASGQNPADIAQANQRLQFSNLVNLSPGLIIWLQHLVEPGLDKRLTSAQAALRELNNSQNQGIFHSQLSQPEHSKVIWIEKSDELEIIIPPVRTQGGGGVAGLVFLGAFALAWNSFIFFWTGFALLAPFPINLAFSLFSIPFWAAGIGMAGVVLFGFLGQVRLKITADTISQTYELLGFRKSGTPPSPRSSITKIEHQVRYYTKDSDGDRVTVQPELTIWAGTRQYNLGGKGLLSDPEIEWLATALSQYLQIPLNVKDKSQQP</sequence>
<dbReference type="Gene3D" id="1.10.510.10">
    <property type="entry name" value="Transferase(Phosphotransferase) domain 1"/>
    <property type="match status" value="1"/>
</dbReference>
<dbReference type="Proteomes" id="UP001268256">
    <property type="component" value="Unassembled WGS sequence"/>
</dbReference>
<dbReference type="CDD" id="cd14014">
    <property type="entry name" value="STKc_PknB_like"/>
    <property type="match status" value="1"/>
</dbReference>
<keyword evidence="6" id="KW-1185">Reference proteome</keyword>
<gene>
    <name evidence="5" type="ORF">RIF25_03235</name>
</gene>
<keyword evidence="5" id="KW-0418">Kinase</keyword>
<keyword evidence="3" id="KW-1133">Transmembrane helix</keyword>
<dbReference type="GO" id="GO:0005524">
    <property type="term" value="F:ATP binding"/>
    <property type="evidence" value="ECO:0007669"/>
    <property type="project" value="UniProtKB-KW"/>
</dbReference>
<dbReference type="Pfam" id="PF00069">
    <property type="entry name" value="Pkinase"/>
    <property type="match status" value="1"/>
</dbReference>
<dbReference type="RefSeq" id="WP_322877118.1">
    <property type="nucleotide sequence ID" value="NZ_JAVMIP010000002.1"/>
</dbReference>
<dbReference type="PANTHER" id="PTHR24363">
    <property type="entry name" value="SERINE/THREONINE PROTEIN KINASE"/>
    <property type="match status" value="1"/>
</dbReference>
<feature type="domain" description="Protein kinase" evidence="4">
    <location>
        <begin position="9"/>
        <end position="271"/>
    </location>
</feature>
<evidence type="ECO:0000313" key="6">
    <source>
        <dbReference type="Proteomes" id="UP001268256"/>
    </source>
</evidence>
<keyword evidence="1" id="KW-0547">Nucleotide-binding</keyword>
<organism evidence="5 6">
    <name type="scientific">Pseudocalidococcus azoricus BACA0444</name>
    <dbReference type="NCBI Taxonomy" id="2918990"/>
    <lineage>
        <taxon>Bacteria</taxon>
        <taxon>Bacillati</taxon>
        <taxon>Cyanobacteriota</taxon>
        <taxon>Cyanophyceae</taxon>
        <taxon>Acaryochloridales</taxon>
        <taxon>Thermosynechococcaceae</taxon>
        <taxon>Pseudocalidococcus</taxon>
        <taxon>Pseudocalidococcus azoricus</taxon>
    </lineage>
</organism>
<feature type="transmembrane region" description="Helical" evidence="3">
    <location>
        <begin position="336"/>
        <end position="361"/>
    </location>
</feature>
<keyword evidence="3" id="KW-0472">Membrane</keyword>
<protein>
    <submittedName>
        <fullName evidence="5">Serine/threonine-protein kinase</fullName>
        <ecNumber evidence="5">2.7.11.1</ecNumber>
    </submittedName>
</protein>
<accession>A0AAE4JUZ1</accession>
<keyword evidence="2" id="KW-0067">ATP-binding</keyword>
<comment type="caution">
    <text evidence="5">The sequence shown here is derived from an EMBL/GenBank/DDBJ whole genome shotgun (WGS) entry which is preliminary data.</text>
</comment>
<dbReference type="EMBL" id="JAVMIP010000002">
    <property type="protein sequence ID" value="MDS3859815.1"/>
    <property type="molecule type" value="Genomic_DNA"/>
</dbReference>
<dbReference type="InterPro" id="IPR011009">
    <property type="entry name" value="Kinase-like_dom_sf"/>
</dbReference>
<keyword evidence="5" id="KW-0808">Transferase</keyword>
<evidence type="ECO:0000256" key="2">
    <source>
        <dbReference type="ARBA" id="ARBA00022840"/>
    </source>
</evidence>
<dbReference type="SMART" id="SM00220">
    <property type="entry name" value="S_TKc"/>
    <property type="match status" value="1"/>
</dbReference>
<feature type="transmembrane region" description="Helical" evidence="3">
    <location>
        <begin position="306"/>
        <end position="330"/>
    </location>
</feature>
<proteinExistence type="predicted"/>
<dbReference type="AlphaFoldDB" id="A0AAE4JUZ1"/>
<dbReference type="InterPro" id="IPR000719">
    <property type="entry name" value="Prot_kinase_dom"/>
</dbReference>
<keyword evidence="3" id="KW-0812">Transmembrane</keyword>
<evidence type="ECO:0000256" key="3">
    <source>
        <dbReference type="SAM" id="Phobius"/>
    </source>
</evidence>
<dbReference type="SUPFAM" id="SSF56112">
    <property type="entry name" value="Protein kinase-like (PK-like)"/>
    <property type="match status" value="1"/>
</dbReference>
<dbReference type="PROSITE" id="PS50011">
    <property type="entry name" value="PROTEIN_KINASE_DOM"/>
    <property type="match status" value="1"/>
</dbReference>
<evidence type="ECO:0000313" key="5">
    <source>
        <dbReference type="EMBL" id="MDS3859815.1"/>
    </source>
</evidence>
<name>A0AAE4JUZ1_9CYAN</name>
<evidence type="ECO:0000256" key="1">
    <source>
        <dbReference type="ARBA" id="ARBA00022741"/>
    </source>
</evidence>